<dbReference type="AlphaFoldDB" id="A0A0W1R3W9"/>
<dbReference type="EC" id="1.1.1.336" evidence="1"/>
<name>A0A0W1R3W9_9EURY</name>
<dbReference type="SUPFAM" id="SSF51735">
    <property type="entry name" value="NAD(P)-binding Rossmann-fold domains"/>
    <property type="match status" value="1"/>
</dbReference>
<dbReference type="Pfam" id="PF03721">
    <property type="entry name" value="UDPG_MGDP_dh_N"/>
    <property type="match status" value="1"/>
</dbReference>
<evidence type="ECO:0000256" key="1">
    <source>
        <dbReference type="ARBA" id="ARBA00012935"/>
    </source>
</evidence>
<dbReference type="InterPro" id="IPR028359">
    <property type="entry name" value="UDP_ManNAc/GlcNAc_DH"/>
</dbReference>
<dbReference type="PANTHER" id="PTHR43491">
    <property type="entry name" value="UDP-N-ACETYL-D-MANNOSAMINE DEHYDROGENASE"/>
    <property type="match status" value="1"/>
</dbReference>
<dbReference type="InterPro" id="IPR001732">
    <property type="entry name" value="UDP-Glc/GDP-Man_DH_N"/>
</dbReference>
<dbReference type="RefSeq" id="WP_058583463.1">
    <property type="nucleotide sequence ID" value="NZ_LOPU01000038.1"/>
</dbReference>
<dbReference type="GO" id="GO:0089714">
    <property type="term" value="F:UDP-N-acetyl-D-mannosamine dehydrogenase activity"/>
    <property type="evidence" value="ECO:0007669"/>
    <property type="project" value="UniProtKB-EC"/>
</dbReference>
<comment type="caution">
    <text evidence="9">The sequence shown here is derived from an EMBL/GenBank/DDBJ whole genome shotgun (WGS) entry which is preliminary data.</text>
</comment>
<dbReference type="Pfam" id="PF00984">
    <property type="entry name" value="UDPG_MGDP_dh"/>
    <property type="match status" value="1"/>
</dbReference>
<dbReference type="SUPFAM" id="SSF48179">
    <property type="entry name" value="6-phosphogluconate dehydrogenase C-terminal domain-like"/>
    <property type="match status" value="1"/>
</dbReference>
<dbReference type="PIRSF" id="PIRSF000124">
    <property type="entry name" value="UDPglc_GDPman_dh"/>
    <property type="match status" value="1"/>
</dbReference>
<protein>
    <recommendedName>
        <fullName evidence="2">UDP-N-acetyl-D-mannosamine dehydrogenase</fullName>
        <ecNumber evidence="1">1.1.1.336</ecNumber>
    </recommendedName>
    <alternativeName>
        <fullName evidence="5">UDP-ManNAc 6-dehydrogenase</fullName>
    </alternativeName>
</protein>
<keyword evidence="3" id="KW-0560">Oxidoreductase</keyword>
<dbReference type="PIRSF" id="PIRSF500136">
    <property type="entry name" value="UDP_ManNAc_DH"/>
    <property type="match status" value="1"/>
</dbReference>
<dbReference type="NCBIfam" id="TIGR03026">
    <property type="entry name" value="NDP-sugDHase"/>
    <property type="match status" value="1"/>
</dbReference>
<dbReference type="GO" id="GO:0016628">
    <property type="term" value="F:oxidoreductase activity, acting on the CH-CH group of donors, NAD or NADP as acceptor"/>
    <property type="evidence" value="ECO:0007669"/>
    <property type="project" value="InterPro"/>
</dbReference>
<keyword evidence="4" id="KW-0520">NAD</keyword>
<dbReference type="InterPro" id="IPR014027">
    <property type="entry name" value="UDP-Glc/GDP-Man_DH_C"/>
</dbReference>
<evidence type="ECO:0000313" key="10">
    <source>
        <dbReference type="Proteomes" id="UP000054387"/>
    </source>
</evidence>
<dbReference type="EMBL" id="LOPU01000038">
    <property type="protein sequence ID" value="KTG07822.1"/>
    <property type="molecule type" value="Genomic_DNA"/>
</dbReference>
<dbReference type="GO" id="GO:0000271">
    <property type="term" value="P:polysaccharide biosynthetic process"/>
    <property type="evidence" value="ECO:0007669"/>
    <property type="project" value="InterPro"/>
</dbReference>
<evidence type="ECO:0000256" key="5">
    <source>
        <dbReference type="ARBA" id="ARBA00030172"/>
    </source>
</evidence>
<dbReference type="SMART" id="SM00984">
    <property type="entry name" value="UDPG_MGDP_dh_C"/>
    <property type="match status" value="1"/>
</dbReference>
<dbReference type="Pfam" id="PF03720">
    <property type="entry name" value="UDPG_MGDP_dh_C"/>
    <property type="match status" value="1"/>
</dbReference>
<feature type="domain" description="UDP-glucose/GDP-mannose dehydrogenase C-terminal" evidence="8">
    <location>
        <begin position="345"/>
        <end position="438"/>
    </location>
</feature>
<dbReference type="PANTHER" id="PTHR43491:SF5">
    <property type="entry name" value="UDP-N-ACETYL-D-MANNOSAMINE DEHYDROGENASE"/>
    <property type="match status" value="1"/>
</dbReference>
<keyword evidence="10" id="KW-1185">Reference proteome</keyword>
<dbReference type="InterPro" id="IPR008927">
    <property type="entry name" value="6-PGluconate_DH-like_C_sf"/>
</dbReference>
<evidence type="ECO:0000256" key="6">
    <source>
        <dbReference type="ARBA" id="ARBA00049130"/>
    </source>
</evidence>
<organism evidence="9 10">
    <name type="scientific">Haloprofundus marisrubri</name>
    <dbReference type="NCBI Taxonomy" id="1514971"/>
    <lineage>
        <taxon>Archaea</taxon>
        <taxon>Methanobacteriati</taxon>
        <taxon>Methanobacteriota</taxon>
        <taxon>Stenosarchaea group</taxon>
        <taxon>Halobacteria</taxon>
        <taxon>Halobacteriales</taxon>
        <taxon>Haloferacaceae</taxon>
        <taxon>Haloprofundus</taxon>
    </lineage>
</organism>
<comment type="similarity">
    <text evidence="7">Belongs to the UDP-glucose/GDP-mannose dehydrogenase family.</text>
</comment>
<dbReference type="SUPFAM" id="SSF52413">
    <property type="entry name" value="UDP-glucose/GDP-mannose dehydrogenase C-terminal domain"/>
    <property type="match status" value="1"/>
</dbReference>
<dbReference type="GO" id="GO:0051287">
    <property type="term" value="F:NAD binding"/>
    <property type="evidence" value="ECO:0007669"/>
    <property type="project" value="InterPro"/>
</dbReference>
<dbReference type="InterPro" id="IPR036220">
    <property type="entry name" value="UDP-Glc/GDP-Man_DH_C_sf"/>
</dbReference>
<dbReference type="Gene3D" id="3.40.50.720">
    <property type="entry name" value="NAD(P)-binding Rossmann-like Domain"/>
    <property type="match status" value="2"/>
</dbReference>
<dbReference type="InterPro" id="IPR014026">
    <property type="entry name" value="UDP-Glc/GDP-Man_DH_dimer"/>
</dbReference>
<evidence type="ECO:0000256" key="7">
    <source>
        <dbReference type="PIRNR" id="PIRNR000124"/>
    </source>
</evidence>
<evidence type="ECO:0000259" key="8">
    <source>
        <dbReference type="SMART" id="SM00984"/>
    </source>
</evidence>
<dbReference type="InterPro" id="IPR017476">
    <property type="entry name" value="UDP-Glc/GDP-Man"/>
</dbReference>
<accession>A0A0W1R3W9</accession>
<evidence type="ECO:0000313" key="9">
    <source>
        <dbReference type="EMBL" id="KTG07822.1"/>
    </source>
</evidence>
<gene>
    <name evidence="9" type="ORF">AUR64_01985</name>
</gene>
<evidence type="ECO:0000256" key="4">
    <source>
        <dbReference type="ARBA" id="ARBA00023027"/>
    </source>
</evidence>
<evidence type="ECO:0000256" key="3">
    <source>
        <dbReference type="ARBA" id="ARBA00023002"/>
    </source>
</evidence>
<reference evidence="9 10" key="1">
    <citation type="submission" date="2015-12" db="EMBL/GenBank/DDBJ databases">
        <title>Haloprofundus marisrubri gen. nov., sp. nov., an extremely halophilic archaeon isolated from the Discovery deep brine-seawater interface in the Red Sea.</title>
        <authorList>
            <person name="Zhang G."/>
            <person name="Stingl U."/>
            <person name="Rashid M."/>
        </authorList>
    </citation>
    <scope>NUCLEOTIDE SEQUENCE [LARGE SCALE GENOMIC DNA]</scope>
    <source>
        <strain evidence="9 10">SB9</strain>
    </source>
</reference>
<dbReference type="OrthoDB" id="372050at2157"/>
<dbReference type="Proteomes" id="UP000054387">
    <property type="component" value="Unassembled WGS sequence"/>
</dbReference>
<evidence type="ECO:0000256" key="2">
    <source>
        <dbReference type="ARBA" id="ARBA00016796"/>
    </source>
</evidence>
<dbReference type="STRING" id="1514971.AUR64_01985"/>
<proteinExistence type="inferred from homology"/>
<comment type="catalytic activity">
    <reaction evidence="6">
        <text>UDP-N-acetyl-alpha-D-mannosamine + 2 NAD(+) + H2O = UDP-N-acetyl-alpha-D-mannosaminouronate + 2 NADH + 3 H(+)</text>
        <dbReference type="Rhea" id="RHEA:25780"/>
        <dbReference type="ChEBI" id="CHEBI:15377"/>
        <dbReference type="ChEBI" id="CHEBI:15378"/>
        <dbReference type="ChEBI" id="CHEBI:57540"/>
        <dbReference type="ChEBI" id="CHEBI:57945"/>
        <dbReference type="ChEBI" id="CHEBI:68623"/>
        <dbReference type="ChEBI" id="CHEBI:70731"/>
        <dbReference type="EC" id="1.1.1.336"/>
    </reaction>
</comment>
<dbReference type="InterPro" id="IPR036291">
    <property type="entry name" value="NAD(P)-bd_dom_sf"/>
</dbReference>
<sequence>MSSIPRGIGLYGSEYSTQAQRIGLTSGAVPIAIYGLGKMGLPLASVYAEMSGNVTGVDIDEDVVRMINRGECHIDGEPGLPELVSEQVERGRFEASSDSRKVAKDSSVHVVIVPTLINEEHEADLGALESVCADVGSGLDPGDLVIIECTVPPRTCEEVVMPILERESGLSRGEFGLAFCPERTSSGKALYKLREAHPKIVGGIDDESTRIAEMIYGEITNNDVIPVSDATTAEAVKVFEGLYRDVNIGLANELGRVTDSLGIDTTEAIEAANTQSYCNIHTPGIGVGGHCIPYYPYFFMQQVPEQTPLIQTARDVNDSMPGFAVEKLLDGLSRRHTDIDGAKVLVLGVTYRAGVAETRATPAAPLIEELQGLGADVYATDPLVDVTEFGAASVDLENVTDDDYDAAVLVTAHEQFQNIDWNEFADMIVVDGRQALDLSDTDHYVYTIGVGPGEMREKGRVGQ</sequence>